<name>A0AAV4QKW2_CAEEX</name>
<proteinExistence type="predicted"/>
<evidence type="ECO:0000313" key="2">
    <source>
        <dbReference type="Proteomes" id="UP001054945"/>
    </source>
</evidence>
<accession>A0AAV4QKW2</accession>
<comment type="caution">
    <text evidence="1">The sequence shown here is derived from an EMBL/GenBank/DDBJ whole genome shotgun (WGS) entry which is preliminary data.</text>
</comment>
<dbReference type="AlphaFoldDB" id="A0AAV4QKW2"/>
<organism evidence="1 2">
    <name type="scientific">Caerostris extrusa</name>
    <name type="common">Bark spider</name>
    <name type="synonym">Caerostris bankana</name>
    <dbReference type="NCBI Taxonomy" id="172846"/>
    <lineage>
        <taxon>Eukaryota</taxon>
        <taxon>Metazoa</taxon>
        <taxon>Ecdysozoa</taxon>
        <taxon>Arthropoda</taxon>
        <taxon>Chelicerata</taxon>
        <taxon>Arachnida</taxon>
        <taxon>Araneae</taxon>
        <taxon>Araneomorphae</taxon>
        <taxon>Entelegynae</taxon>
        <taxon>Araneoidea</taxon>
        <taxon>Araneidae</taxon>
        <taxon>Caerostris</taxon>
    </lineage>
</organism>
<evidence type="ECO:0000313" key="1">
    <source>
        <dbReference type="EMBL" id="GIY09479.1"/>
    </source>
</evidence>
<protein>
    <submittedName>
        <fullName evidence="1">Uncharacterized protein</fullName>
    </submittedName>
</protein>
<gene>
    <name evidence="1" type="ORF">CEXT_20991</name>
</gene>
<dbReference type="Proteomes" id="UP001054945">
    <property type="component" value="Unassembled WGS sequence"/>
</dbReference>
<dbReference type="EMBL" id="BPLR01006386">
    <property type="protein sequence ID" value="GIY09479.1"/>
    <property type="molecule type" value="Genomic_DNA"/>
</dbReference>
<keyword evidence="2" id="KW-1185">Reference proteome</keyword>
<sequence length="87" mass="9856">MKIIVLSVPSTWSVVVNREATGALPDISRSSLILLKIRCYHPLHSSPFFTYGFRAQCNENESQSLSCRVLRLSKEMKSCDSRIPREA</sequence>
<reference evidence="1 2" key="1">
    <citation type="submission" date="2021-06" db="EMBL/GenBank/DDBJ databases">
        <title>Caerostris extrusa draft genome.</title>
        <authorList>
            <person name="Kono N."/>
            <person name="Arakawa K."/>
        </authorList>
    </citation>
    <scope>NUCLEOTIDE SEQUENCE [LARGE SCALE GENOMIC DNA]</scope>
</reference>